<dbReference type="EMBL" id="FNBW01000006">
    <property type="protein sequence ID" value="SDF77327.1"/>
    <property type="molecule type" value="Genomic_DNA"/>
</dbReference>
<dbReference type="Pfam" id="PF00392">
    <property type="entry name" value="GntR"/>
    <property type="match status" value="1"/>
</dbReference>
<dbReference type="InterPro" id="IPR051446">
    <property type="entry name" value="HTH_trans_reg/aminotransferase"/>
</dbReference>
<dbReference type="GO" id="GO:0030170">
    <property type="term" value="F:pyridoxal phosphate binding"/>
    <property type="evidence" value="ECO:0007669"/>
    <property type="project" value="InterPro"/>
</dbReference>
<evidence type="ECO:0000256" key="1">
    <source>
        <dbReference type="ARBA" id="ARBA00005384"/>
    </source>
</evidence>
<dbReference type="AlphaFoldDB" id="A0A8G2EYD2"/>
<dbReference type="GO" id="GO:0008483">
    <property type="term" value="F:transaminase activity"/>
    <property type="evidence" value="ECO:0007669"/>
    <property type="project" value="UniProtKB-KW"/>
</dbReference>
<keyword evidence="4 7" id="KW-0238">DNA-binding</keyword>
<dbReference type="InterPro" id="IPR036390">
    <property type="entry name" value="WH_DNA-bd_sf"/>
</dbReference>
<evidence type="ECO:0000259" key="6">
    <source>
        <dbReference type="PROSITE" id="PS50949"/>
    </source>
</evidence>
<name>A0A8G2EYD2_9PROT</name>
<dbReference type="SMART" id="SM00345">
    <property type="entry name" value="HTH_GNTR"/>
    <property type="match status" value="1"/>
</dbReference>
<dbReference type="PANTHER" id="PTHR46577:SF1">
    <property type="entry name" value="HTH-TYPE TRANSCRIPTIONAL REGULATORY PROTEIN GABR"/>
    <property type="match status" value="1"/>
</dbReference>
<feature type="domain" description="HTH gntR-type" evidence="6">
    <location>
        <begin position="13"/>
        <end position="81"/>
    </location>
</feature>
<dbReference type="InterPro" id="IPR000524">
    <property type="entry name" value="Tscrpt_reg_HTH_GntR"/>
</dbReference>
<comment type="similarity">
    <text evidence="1">In the C-terminal section; belongs to the class-I pyridoxal-phosphate-dependent aminotransferase family.</text>
</comment>
<dbReference type="CDD" id="cd00609">
    <property type="entry name" value="AAT_like"/>
    <property type="match status" value="1"/>
</dbReference>
<dbReference type="InterPro" id="IPR015424">
    <property type="entry name" value="PyrdxlP-dep_Trfase"/>
</dbReference>
<organism evidence="7 8">
    <name type="scientific">Thalassobaculum litoreum DSM 18839</name>
    <dbReference type="NCBI Taxonomy" id="1123362"/>
    <lineage>
        <taxon>Bacteria</taxon>
        <taxon>Pseudomonadati</taxon>
        <taxon>Pseudomonadota</taxon>
        <taxon>Alphaproteobacteria</taxon>
        <taxon>Rhodospirillales</taxon>
        <taxon>Thalassobaculaceae</taxon>
        <taxon>Thalassobaculum</taxon>
    </lineage>
</organism>
<dbReference type="InterPro" id="IPR015422">
    <property type="entry name" value="PyrdxlP-dep_Trfase_small"/>
</dbReference>
<protein>
    <submittedName>
        <fullName evidence="7">DNA-binding transcriptional regulator, MocR family, contains an aminotransferase domain</fullName>
    </submittedName>
</protein>
<dbReference type="Gene3D" id="3.90.1150.10">
    <property type="entry name" value="Aspartate Aminotransferase, domain 1"/>
    <property type="match status" value="1"/>
</dbReference>
<dbReference type="SUPFAM" id="SSF46785">
    <property type="entry name" value="Winged helix' DNA-binding domain"/>
    <property type="match status" value="1"/>
</dbReference>
<keyword evidence="3" id="KW-0805">Transcription regulation</keyword>
<dbReference type="OrthoDB" id="9804020at2"/>
<dbReference type="Gene3D" id="1.10.10.10">
    <property type="entry name" value="Winged helix-like DNA-binding domain superfamily/Winged helix DNA-binding domain"/>
    <property type="match status" value="1"/>
</dbReference>
<dbReference type="GO" id="GO:0003677">
    <property type="term" value="F:DNA binding"/>
    <property type="evidence" value="ECO:0007669"/>
    <property type="project" value="UniProtKB-KW"/>
</dbReference>
<evidence type="ECO:0000313" key="8">
    <source>
        <dbReference type="Proteomes" id="UP000198615"/>
    </source>
</evidence>
<dbReference type="InterPro" id="IPR004839">
    <property type="entry name" value="Aminotransferase_I/II_large"/>
</dbReference>
<dbReference type="InterPro" id="IPR036388">
    <property type="entry name" value="WH-like_DNA-bd_sf"/>
</dbReference>
<evidence type="ECO:0000313" key="7">
    <source>
        <dbReference type="EMBL" id="SDF77327.1"/>
    </source>
</evidence>
<dbReference type="PROSITE" id="PS50949">
    <property type="entry name" value="HTH_GNTR"/>
    <property type="match status" value="1"/>
</dbReference>
<accession>A0A8G2EYD2</accession>
<evidence type="ECO:0000256" key="4">
    <source>
        <dbReference type="ARBA" id="ARBA00023125"/>
    </source>
</evidence>
<dbReference type="Proteomes" id="UP000198615">
    <property type="component" value="Unassembled WGS sequence"/>
</dbReference>
<keyword evidence="7" id="KW-0032">Aminotransferase</keyword>
<dbReference type="SUPFAM" id="SSF53383">
    <property type="entry name" value="PLP-dependent transferases"/>
    <property type="match status" value="1"/>
</dbReference>
<keyword evidence="8" id="KW-1185">Reference proteome</keyword>
<evidence type="ECO:0000256" key="3">
    <source>
        <dbReference type="ARBA" id="ARBA00023015"/>
    </source>
</evidence>
<dbReference type="InterPro" id="IPR015421">
    <property type="entry name" value="PyrdxlP-dep_Trfase_major"/>
</dbReference>
<evidence type="ECO:0000256" key="2">
    <source>
        <dbReference type="ARBA" id="ARBA00022898"/>
    </source>
</evidence>
<comment type="caution">
    <text evidence="7">The sequence shown here is derived from an EMBL/GenBank/DDBJ whole genome shotgun (WGS) entry which is preliminary data.</text>
</comment>
<dbReference type="Pfam" id="PF00155">
    <property type="entry name" value="Aminotran_1_2"/>
    <property type="match status" value="1"/>
</dbReference>
<sequence length="462" mass="49942">MTHWLPDIGRRTGPRYRAIAEAIADDIQAGRLGVGTRLPTHRDLAWRLGVTVGTVTRAYKEVTARGLVDGEIGRGTFVRDPRTHGWGRNSDSEPAPVDMGLNFPTEMAESEAALRATLAQIVADPRDLRLADYDTNGGRREHRAALAHWIAGFGVDATAETTLITAGAQHAISSALQALTEPGDVVLCDPLTHPGFIGVASTLRLRTVGVDWDGDGMSPDALDAAIRHHRPKALFLIPTVHNPTSLTFAEPRRRELARVIERYGLPVVEDDLYRAYADADVPAPIAAFAPEHVIYLTSASKHLSPGLRVGALHMPPRMRTRGRAAIRDSVWMAAPLTVEVVTRWLADGTADRLRDGKRGAQIRRANAARQVLGPLISIRCEASPHAWLQVPDAWEGSDAAAALLERGVVTTAGEVFATVTGAGRNRIRLALGRPRSDDDAIAGLHIVAETLLHGPAEDRAFM</sequence>
<evidence type="ECO:0000256" key="5">
    <source>
        <dbReference type="ARBA" id="ARBA00023163"/>
    </source>
</evidence>
<dbReference type="GO" id="GO:0003700">
    <property type="term" value="F:DNA-binding transcription factor activity"/>
    <property type="evidence" value="ECO:0007669"/>
    <property type="project" value="InterPro"/>
</dbReference>
<gene>
    <name evidence="7" type="ORF">SAMN05660686_02304</name>
</gene>
<keyword evidence="2" id="KW-0663">Pyridoxal phosphate</keyword>
<keyword evidence="7" id="KW-0808">Transferase</keyword>
<proteinExistence type="inferred from homology"/>
<dbReference type="CDD" id="cd07377">
    <property type="entry name" value="WHTH_GntR"/>
    <property type="match status" value="1"/>
</dbReference>
<keyword evidence="5" id="KW-0804">Transcription</keyword>
<dbReference type="RefSeq" id="WP_093150358.1">
    <property type="nucleotide sequence ID" value="NZ_FNBW01000006.1"/>
</dbReference>
<reference evidence="7 8" key="1">
    <citation type="submission" date="2016-10" db="EMBL/GenBank/DDBJ databases">
        <authorList>
            <person name="Varghese N."/>
            <person name="Submissions S."/>
        </authorList>
    </citation>
    <scope>NUCLEOTIDE SEQUENCE [LARGE SCALE GENOMIC DNA]</scope>
    <source>
        <strain evidence="7 8">DSM 18839</strain>
    </source>
</reference>
<dbReference type="Gene3D" id="3.40.640.10">
    <property type="entry name" value="Type I PLP-dependent aspartate aminotransferase-like (Major domain)"/>
    <property type="match status" value="1"/>
</dbReference>
<dbReference type="PANTHER" id="PTHR46577">
    <property type="entry name" value="HTH-TYPE TRANSCRIPTIONAL REGULATORY PROTEIN GABR"/>
    <property type="match status" value="1"/>
</dbReference>